<dbReference type="InterPro" id="IPR028889">
    <property type="entry name" value="USP"/>
</dbReference>
<accession>A0A3B3DJQ9</accession>
<dbReference type="Pfam" id="PF00443">
    <property type="entry name" value="UCH"/>
    <property type="match status" value="1"/>
</dbReference>
<dbReference type="InterPro" id="IPR050164">
    <property type="entry name" value="Peptidase_C19"/>
</dbReference>
<dbReference type="Ensembl" id="ENSOMET00000020650.1">
    <property type="protein sequence ID" value="ENSOMEP00000030353.1"/>
    <property type="gene ID" value="ENSOMEG00000014562.1"/>
</dbReference>
<dbReference type="Proteomes" id="UP000261560">
    <property type="component" value="Unplaced"/>
</dbReference>
<feature type="compositionally biased region" description="Polar residues" evidence="1">
    <location>
        <begin position="689"/>
        <end position="700"/>
    </location>
</feature>
<dbReference type="Gene3D" id="3.90.70.10">
    <property type="entry name" value="Cysteine proteinases"/>
    <property type="match status" value="1"/>
</dbReference>
<evidence type="ECO:0000259" key="2">
    <source>
        <dbReference type="PROSITE" id="PS50235"/>
    </source>
</evidence>
<feature type="compositionally biased region" description="Basic and acidic residues" evidence="1">
    <location>
        <begin position="756"/>
        <end position="774"/>
    </location>
</feature>
<feature type="compositionally biased region" description="Basic and acidic residues" evidence="1">
    <location>
        <begin position="792"/>
        <end position="805"/>
    </location>
</feature>
<dbReference type="GeneTree" id="ENSGT00940000168459"/>
<sequence>MLLMFLSSEVHVQADAAECFENILRNITNPEASQIFQGVLRVKNKCSKCDTETCDDNPCWSLPLELVDSKAEYRVEDGITQYFCPSEVSGPDQLFCGNCKVKTDSTVKLELYQHPEVLMLLLKRFKFDYNYMHYYKVERRVELPLILEIQNQTYELYAFVEHRGNLKCGNYTAIIKSHEDGKWYHFNDSRVNLYYQFFQLDTKETSRGAYLLFYRKISAEEALNEENNKECTPESSETLRGETNEPKEYEETVDSQRSHEKPQSCDSEERQETEESLKKKIISVEKEEELKDKMMKSLRKEVEELKDQMMVNLRKEEEELKDQMRMRWRNEENLKDQMRINLMKEEENFKDQMRMNLRKEEENFRDQMRMNLRKEEENYRDQMRMNLRKEEENFKDQMRMNLRKEEENFRDQMRMNLMKEEDQMRMNLKKEEENLKDQMMMNLRKEEENFKYQMRMNLMKEEDQMRMNLRKEEENLKDQMRINLKKEEGNLKDQMRLNVKKEEENLKDQMRMNLRKEEENLKDHMRMRAEKQKEEENIPEHQTKASKHLTFYDLYKNPLQSSGDESRVRSSERSQELEGENRRRSTQHEQQSENKSTVNNIYTGSPTGRRSIQSNGNMETVEVQRAEHVHSSNVSTSVKDFESLSNEACGQSRDDPSNMNVEHDEGSRKNSCIQQRDTDTGNKQRTNEKLPQTGGTTLTNDGCDDGSDSVQCSGGSHRSSMLFRLQDQISGKKLDFLAKRTPHEEIVYVVPKRKYSRESGDDQQHKHNDERMSERNGQNEPTLNRPESSCNQEDHQTELSKKILQ</sequence>
<dbReference type="SUPFAM" id="SSF54001">
    <property type="entry name" value="Cysteine proteinases"/>
    <property type="match status" value="1"/>
</dbReference>
<feature type="compositionally biased region" description="Basic and acidic residues" evidence="1">
    <location>
        <begin position="676"/>
        <end position="688"/>
    </location>
</feature>
<evidence type="ECO:0000256" key="1">
    <source>
        <dbReference type="SAM" id="MobiDB-lite"/>
    </source>
</evidence>
<dbReference type="GO" id="GO:0016579">
    <property type="term" value="P:protein deubiquitination"/>
    <property type="evidence" value="ECO:0007669"/>
    <property type="project" value="InterPro"/>
</dbReference>
<dbReference type="GO" id="GO:0005829">
    <property type="term" value="C:cytosol"/>
    <property type="evidence" value="ECO:0007669"/>
    <property type="project" value="TreeGrafter"/>
</dbReference>
<dbReference type="PANTHER" id="PTHR24006:SF899">
    <property type="entry name" value="UBIQUITIN CARBOXYL-TERMINAL HYDROLASE"/>
    <property type="match status" value="1"/>
</dbReference>
<feature type="compositionally biased region" description="Polar residues" evidence="1">
    <location>
        <begin position="593"/>
        <end position="618"/>
    </location>
</feature>
<dbReference type="PROSITE" id="PS50235">
    <property type="entry name" value="USP_3"/>
    <property type="match status" value="1"/>
</dbReference>
<feature type="compositionally biased region" description="Basic and acidic residues" evidence="1">
    <location>
        <begin position="528"/>
        <end position="543"/>
    </location>
</feature>
<feature type="region of interest" description="Disordered" evidence="1">
    <location>
        <begin position="224"/>
        <end position="277"/>
    </location>
</feature>
<feature type="compositionally biased region" description="Polar residues" evidence="1">
    <location>
        <begin position="631"/>
        <end position="649"/>
    </location>
</feature>
<feature type="compositionally biased region" description="Polar residues" evidence="1">
    <location>
        <begin position="775"/>
        <end position="791"/>
    </location>
</feature>
<dbReference type="STRING" id="30732.ENSOMEP00000030353"/>
<reference evidence="3" key="1">
    <citation type="submission" date="2025-08" db="UniProtKB">
        <authorList>
            <consortium name="Ensembl"/>
        </authorList>
    </citation>
    <scope>IDENTIFICATION</scope>
</reference>
<name>A0A3B3DJQ9_ORYME</name>
<dbReference type="GO" id="GO:0005634">
    <property type="term" value="C:nucleus"/>
    <property type="evidence" value="ECO:0007669"/>
    <property type="project" value="TreeGrafter"/>
</dbReference>
<feature type="domain" description="USP" evidence="2">
    <location>
        <begin position="1"/>
        <end position="217"/>
    </location>
</feature>
<feature type="region of interest" description="Disordered" evidence="1">
    <location>
        <begin position="528"/>
        <end position="716"/>
    </location>
</feature>
<keyword evidence="4" id="KW-1185">Reference proteome</keyword>
<dbReference type="CDD" id="cd02257">
    <property type="entry name" value="Peptidase_C19"/>
    <property type="match status" value="1"/>
</dbReference>
<evidence type="ECO:0000313" key="4">
    <source>
        <dbReference type="Proteomes" id="UP000261560"/>
    </source>
</evidence>
<feature type="compositionally biased region" description="Basic and acidic residues" evidence="1">
    <location>
        <begin position="652"/>
        <end position="668"/>
    </location>
</feature>
<dbReference type="PANTHER" id="PTHR24006">
    <property type="entry name" value="UBIQUITIN CARBOXYL-TERMINAL HYDROLASE"/>
    <property type="match status" value="1"/>
</dbReference>
<proteinExistence type="predicted"/>
<feature type="compositionally biased region" description="Basic and acidic residues" evidence="1">
    <location>
        <begin position="226"/>
        <end position="277"/>
    </location>
</feature>
<dbReference type="InterPro" id="IPR038765">
    <property type="entry name" value="Papain-like_cys_pep_sf"/>
</dbReference>
<dbReference type="InterPro" id="IPR001394">
    <property type="entry name" value="Peptidase_C19_UCH"/>
</dbReference>
<dbReference type="GO" id="GO:0004843">
    <property type="term" value="F:cysteine-type deubiquitinase activity"/>
    <property type="evidence" value="ECO:0007669"/>
    <property type="project" value="InterPro"/>
</dbReference>
<protein>
    <recommendedName>
        <fullName evidence="2">USP domain-containing protein</fullName>
    </recommendedName>
</protein>
<feature type="compositionally biased region" description="Basic and acidic residues" evidence="1">
    <location>
        <begin position="564"/>
        <end position="592"/>
    </location>
</feature>
<dbReference type="PaxDb" id="30732-ENSOMEP00000030353"/>
<organism evidence="3 4">
    <name type="scientific">Oryzias melastigma</name>
    <name type="common">Marine medaka</name>
    <dbReference type="NCBI Taxonomy" id="30732"/>
    <lineage>
        <taxon>Eukaryota</taxon>
        <taxon>Metazoa</taxon>
        <taxon>Chordata</taxon>
        <taxon>Craniata</taxon>
        <taxon>Vertebrata</taxon>
        <taxon>Euteleostomi</taxon>
        <taxon>Actinopterygii</taxon>
        <taxon>Neopterygii</taxon>
        <taxon>Teleostei</taxon>
        <taxon>Neoteleostei</taxon>
        <taxon>Acanthomorphata</taxon>
        <taxon>Ovalentaria</taxon>
        <taxon>Atherinomorphae</taxon>
        <taxon>Beloniformes</taxon>
        <taxon>Adrianichthyidae</taxon>
        <taxon>Oryziinae</taxon>
        <taxon>Oryzias</taxon>
    </lineage>
</organism>
<dbReference type="AlphaFoldDB" id="A0A3B3DJQ9"/>
<evidence type="ECO:0000313" key="3">
    <source>
        <dbReference type="Ensembl" id="ENSOMEP00000030353.1"/>
    </source>
</evidence>
<feature type="region of interest" description="Disordered" evidence="1">
    <location>
        <begin position="750"/>
        <end position="805"/>
    </location>
</feature>
<reference evidence="3" key="2">
    <citation type="submission" date="2025-09" db="UniProtKB">
        <authorList>
            <consortium name="Ensembl"/>
        </authorList>
    </citation>
    <scope>IDENTIFICATION</scope>
</reference>